<proteinExistence type="predicted"/>
<organism evidence="1 2">
    <name type="scientific">Enhygromyxa salina</name>
    <dbReference type="NCBI Taxonomy" id="215803"/>
    <lineage>
        <taxon>Bacteria</taxon>
        <taxon>Pseudomonadati</taxon>
        <taxon>Myxococcota</taxon>
        <taxon>Polyangia</taxon>
        <taxon>Nannocystales</taxon>
        <taxon>Nannocystaceae</taxon>
        <taxon>Enhygromyxa</taxon>
    </lineage>
</organism>
<comment type="caution">
    <text evidence="1">The sequence shown here is derived from an EMBL/GenBank/DDBJ whole genome shotgun (WGS) entry which is preliminary data.</text>
</comment>
<name>A0A0C1ZTB7_9BACT</name>
<dbReference type="EMBL" id="JMCC02000076">
    <property type="protein sequence ID" value="KIG14278.1"/>
    <property type="molecule type" value="Genomic_DNA"/>
</dbReference>
<dbReference type="Proteomes" id="UP000031599">
    <property type="component" value="Unassembled WGS sequence"/>
</dbReference>
<protein>
    <submittedName>
        <fullName evidence="1">Uncharacterized protein</fullName>
    </submittedName>
</protein>
<sequence>MYPRQAEFADGKLSILAPIGATLLGLRAQKPRVISICRKQRV</sequence>
<dbReference type="AlphaFoldDB" id="A0A0C1ZTB7"/>
<accession>A0A0C1ZTB7</accession>
<evidence type="ECO:0000313" key="1">
    <source>
        <dbReference type="EMBL" id="KIG14278.1"/>
    </source>
</evidence>
<reference evidence="1 2" key="1">
    <citation type="submission" date="2014-12" db="EMBL/GenBank/DDBJ databases">
        <title>Genome assembly of Enhygromyxa salina DSM 15201.</title>
        <authorList>
            <person name="Sharma G."/>
            <person name="Subramanian S."/>
        </authorList>
    </citation>
    <scope>NUCLEOTIDE SEQUENCE [LARGE SCALE GENOMIC DNA]</scope>
    <source>
        <strain evidence="1 2">DSM 15201</strain>
    </source>
</reference>
<evidence type="ECO:0000313" key="2">
    <source>
        <dbReference type="Proteomes" id="UP000031599"/>
    </source>
</evidence>
<gene>
    <name evidence="1" type="ORF">DB30_07027</name>
</gene>